<dbReference type="EMBL" id="JADCUA010000001">
    <property type="protein sequence ID" value="KAH9844114.1"/>
    <property type="molecule type" value="Genomic_DNA"/>
</dbReference>
<dbReference type="InterPro" id="IPR010987">
    <property type="entry name" value="Glutathione-S-Trfase_C-like"/>
</dbReference>
<sequence length="346" mass="37713">MPPAKSNTPPVVLYHYDASPFADKIRNVLVLKRIPHSRVEVSYILPRPELSDLLGISYRRIPVLAIGNDVYCDTSIITAALERRFPATKGYSPSARGTIFPPRNGGGKVAKSDKAFITAFAKYYIEDQIFPPAAGHVPYEKMPADFLQDRSQMSGGPIDVKALVARRDEAKSTLASHLALLEEQLGDGREWLADTAGPSLADVSAHFLLVWTTKFRTLRDLIDPNVFAKVASWLSRMSAFLESQKVFAPFEKINADAAAKTIVSAQSEDLSVVGFVDVEARRLDVKLGDTVSVAPKDTGRIPTTGKLLALNREEVVIETVGSAGTVHCHFPRLGFSVKAGQPSAKL</sequence>
<feature type="domain" description="GST C-terminal" evidence="2">
    <location>
        <begin position="111"/>
        <end position="263"/>
    </location>
</feature>
<dbReference type="SUPFAM" id="SSF52833">
    <property type="entry name" value="Thioredoxin-like"/>
    <property type="match status" value="1"/>
</dbReference>
<dbReference type="PROSITE" id="PS50404">
    <property type="entry name" value="GST_NTER"/>
    <property type="match status" value="1"/>
</dbReference>
<dbReference type="Proteomes" id="UP000814176">
    <property type="component" value="Unassembled WGS sequence"/>
</dbReference>
<dbReference type="Pfam" id="PF25907">
    <property type="entry name" value="DUF7962"/>
    <property type="match status" value="1"/>
</dbReference>
<reference evidence="3 4" key="1">
    <citation type="journal article" date="2021" name="Environ. Microbiol.">
        <title>Gene family expansions and transcriptome signatures uncover fungal adaptations to wood decay.</title>
        <authorList>
            <person name="Hage H."/>
            <person name="Miyauchi S."/>
            <person name="Viragh M."/>
            <person name="Drula E."/>
            <person name="Min B."/>
            <person name="Chaduli D."/>
            <person name="Navarro D."/>
            <person name="Favel A."/>
            <person name="Norest M."/>
            <person name="Lesage-Meessen L."/>
            <person name="Balint B."/>
            <person name="Merenyi Z."/>
            <person name="de Eugenio L."/>
            <person name="Morin E."/>
            <person name="Martinez A.T."/>
            <person name="Baldrian P."/>
            <person name="Stursova M."/>
            <person name="Martinez M.J."/>
            <person name="Novotny C."/>
            <person name="Magnuson J.K."/>
            <person name="Spatafora J.W."/>
            <person name="Maurice S."/>
            <person name="Pangilinan J."/>
            <person name="Andreopoulos W."/>
            <person name="LaButti K."/>
            <person name="Hundley H."/>
            <person name="Na H."/>
            <person name="Kuo A."/>
            <person name="Barry K."/>
            <person name="Lipzen A."/>
            <person name="Henrissat B."/>
            <person name="Riley R."/>
            <person name="Ahrendt S."/>
            <person name="Nagy L.G."/>
            <person name="Grigoriev I.V."/>
            <person name="Martin F."/>
            <person name="Rosso M.N."/>
        </authorList>
    </citation>
    <scope>NUCLEOTIDE SEQUENCE [LARGE SCALE GENOMIC DNA]</scope>
    <source>
        <strain evidence="3 4">CIRM-BRFM 1785</strain>
    </source>
</reference>
<dbReference type="GeneID" id="72007574"/>
<name>A0ABQ8KXT5_9APHY</name>
<dbReference type="InterPro" id="IPR058268">
    <property type="entry name" value="DUF7962"/>
</dbReference>
<feature type="domain" description="GST N-terminal" evidence="1">
    <location>
        <begin position="9"/>
        <end position="89"/>
    </location>
</feature>
<evidence type="ECO:0008006" key="5">
    <source>
        <dbReference type="Google" id="ProtNLM"/>
    </source>
</evidence>
<dbReference type="CDD" id="cd00570">
    <property type="entry name" value="GST_N_family"/>
    <property type="match status" value="1"/>
</dbReference>
<dbReference type="InterPro" id="IPR004045">
    <property type="entry name" value="Glutathione_S-Trfase_N"/>
</dbReference>
<dbReference type="InterPro" id="IPR036249">
    <property type="entry name" value="Thioredoxin-like_sf"/>
</dbReference>
<dbReference type="Gene3D" id="3.40.30.110">
    <property type="match status" value="1"/>
</dbReference>
<dbReference type="RefSeq" id="XP_047784924.1">
    <property type="nucleotide sequence ID" value="XM_047926842.1"/>
</dbReference>
<evidence type="ECO:0000259" key="1">
    <source>
        <dbReference type="PROSITE" id="PS50404"/>
    </source>
</evidence>
<dbReference type="Gene3D" id="1.20.1050.10">
    <property type="match status" value="1"/>
</dbReference>
<comment type="caution">
    <text evidence="3">The sequence shown here is derived from an EMBL/GenBank/DDBJ whole genome shotgun (WGS) entry which is preliminary data.</text>
</comment>
<evidence type="ECO:0000313" key="4">
    <source>
        <dbReference type="Proteomes" id="UP000814176"/>
    </source>
</evidence>
<gene>
    <name evidence="3" type="ORF">C8Q71DRAFT_852624</name>
</gene>
<dbReference type="Pfam" id="PF13417">
    <property type="entry name" value="GST_N_3"/>
    <property type="match status" value="1"/>
</dbReference>
<evidence type="ECO:0000259" key="2">
    <source>
        <dbReference type="PROSITE" id="PS50405"/>
    </source>
</evidence>
<organism evidence="3 4">
    <name type="scientific">Rhodofomes roseus</name>
    <dbReference type="NCBI Taxonomy" id="34475"/>
    <lineage>
        <taxon>Eukaryota</taxon>
        <taxon>Fungi</taxon>
        <taxon>Dikarya</taxon>
        <taxon>Basidiomycota</taxon>
        <taxon>Agaricomycotina</taxon>
        <taxon>Agaricomycetes</taxon>
        <taxon>Polyporales</taxon>
        <taxon>Rhodofomes</taxon>
    </lineage>
</organism>
<dbReference type="PROSITE" id="PS50405">
    <property type="entry name" value="GST_CTER"/>
    <property type="match status" value="1"/>
</dbReference>
<keyword evidence="4" id="KW-1185">Reference proteome</keyword>
<evidence type="ECO:0000313" key="3">
    <source>
        <dbReference type="EMBL" id="KAH9844114.1"/>
    </source>
</evidence>
<proteinExistence type="predicted"/>
<dbReference type="SUPFAM" id="SSF47616">
    <property type="entry name" value="GST C-terminal domain-like"/>
    <property type="match status" value="1"/>
</dbReference>
<dbReference type="InterPro" id="IPR036282">
    <property type="entry name" value="Glutathione-S-Trfase_C_sf"/>
</dbReference>
<accession>A0ABQ8KXT5</accession>
<protein>
    <recommendedName>
        <fullName evidence="5">Glutathione S-transferase</fullName>
    </recommendedName>
</protein>